<gene>
    <name evidence="3" type="ORF">MNBD_NITROSPINAE01-723</name>
</gene>
<evidence type="ECO:0000313" key="3">
    <source>
        <dbReference type="EMBL" id="VAX17149.1"/>
    </source>
</evidence>
<dbReference type="Pfam" id="PF04773">
    <property type="entry name" value="FecR"/>
    <property type="match status" value="1"/>
</dbReference>
<feature type="compositionally biased region" description="Polar residues" evidence="1">
    <location>
        <begin position="286"/>
        <end position="297"/>
    </location>
</feature>
<feature type="compositionally biased region" description="Basic and acidic residues" evidence="1">
    <location>
        <begin position="239"/>
        <end position="258"/>
    </location>
</feature>
<reference evidence="3" key="1">
    <citation type="submission" date="2018-06" db="EMBL/GenBank/DDBJ databases">
        <authorList>
            <person name="Zhirakovskaya E."/>
        </authorList>
    </citation>
    <scope>NUCLEOTIDE SEQUENCE</scope>
</reference>
<feature type="region of interest" description="Disordered" evidence="1">
    <location>
        <begin position="203"/>
        <end position="266"/>
    </location>
</feature>
<protein>
    <recommendedName>
        <fullName evidence="2">FecR protein domain-containing protein</fullName>
    </recommendedName>
</protein>
<evidence type="ECO:0000259" key="2">
    <source>
        <dbReference type="Pfam" id="PF04773"/>
    </source>
</evidence>
<dbReference type="InterPro" id="IPR006860">
    <property type="entry name" value="FecR"/>
</dbReference>
<dbReference type="AlphaFoldDB" id="A0A3B1BGA9"/>
<name>A0A3B1BGA9_9ZZZZ</name>
<dbReference type="EMBL" id="UOGC01000045">
    <property type="protein sequence ID" value="VAX17149.1"/>
    <property type="molecule type" value="Genomic_DNA"/>
</dbReference>
<organism evidence="3">
    <name type="scientific">hydrothermal vent metagenome</name>
    <dbReference type="NCBI Taxonomy" id="652676"/>
    <lineage>
        <taxon>unclassified sequences</taxon>
        <taxon>metagenomes</taxon>
        <taxon>ecological metagenomes</taxon>
    </lineage>
</organism>
<dbReference type="PANTHER" id="PTHR38731">
    <property type="entry name" value="LIPL45-RELATED LIPOPROTEIN-RELATED"/>
    <property type="match status" value="1"/>
</dbReference>
<feature type="region of interest" description="Disordered" evidence="1">
    <location>
        <begin position="284"/>
        <end position="325"/>
    </location>
</feature>
<proteinExistence type="predicted"/>
<sequence>MARILKTVSLAFAMFLLLLVPSKSWSDTPIKAHAVYLEGDVKVFSFKNSKMRSVEKNDPFYEGDRIVTGADGVVEIELDTGDLIRVDKGSDMVIKALHRTAQGSSQSVFSLLLGKVKSAVNKLVDDQSKFEYHTKAAVAGVAGTPPFIVAVTGSSTNIDLLGEQGDHGSVYVKGTDPNATRVNLPPGFRTNVAFGRAPTNPFAISNERRQNLNRQIPFKTTPKRKVAKKQPPAQSVQTDKTEPKEQVDEKPVVTDKPKPPILPSVAGPSIEEKIVINALTRKVSKPRQTAPEQSQNVEGVENQTTATQGIIGQTAESTGDVGQPLSSTTIDVLIDLR</sequence>
<evidence type="ECO:0000256" key="1">
    <source>
        <dbReference type="SAM" id="MobiDB-lite"/>
    </source>
</evidence>
<feature type="compositionally biased region" description="Low complexity" evidence="1">
    <location>
        <begin position="303"/>
        <end position="315"/>
    </location>
</feature>
<feature type="domain" description="FecR protein" evidence="2">
    <location>
        <begin position="64"/>
        <end position="160"/>
    </location>
</feature>
<accession>A0A3B1BGA9</accession>